<sequence length="204" mass="21797">MGIEKALLVTGSGQRKIDSLAVLQEVARRQRTSAAAPGPSGGVALHVAYSPYAQDLAAELLRLRAKLRTGVVGGVWLQLGSDVAALRRGLAELKRIAHEEGVGAEQLELYGSVLMPSKQLLARFRFRPWVGVYFSDGYLTDVGTAMAITREVLQVYAAHGVTPLWESRIDKAADVAAIQALMDEVASADGAADGTGSDVKRQKR</sequence>
<proteinExistence type="predicted"/>
<protein>
    <submittedName>
        <fullName evidence="1">Uncharacterized protein</fullName>
    </submittedName>
</protein>
<organism evidence="1">
    <name type="scientific">Prasinoderma singulare</name>
    <dbReference type="NCBI Taxonomy" id="676789"/>
    <lineage>
        <taxon>Eukaryota</taxon>
        <taxon>Viridiplantae</taxon>
        <taxon>Prasinodermophyta</taxon>
        <taxon>Prasinodermophyceae</taxon>
        <taxon>Prasinodermales</taxon>
        <taxon>Prasinodermaceae</taxon>
        <taxon>Prasinoderma</taxon>
    </lineage>
</organism>
<accession>A0A7S3C5M8</accession>
<evidence type="ECO:0000313" key="1">
    <source>
        <dbReference type="EMBL" id="CAE0154293.1"/>
    </source>
</evidence>
<gene>
    <name evidence="1" type="ORF">PSIN1315_LOCUS14601</name>
</gene>
<reference evidence="1" key="1">
    <citation type="submission" date="2021-01" db="EMBL/GenBank/DDBJ databases">
        <authorList>
            <person name="Corre E."/>
            <person name="Pelletier E."/>
            <person name="Niang G."/>
            <person name="Scheremetjew M."/>
            <person name="Finn R."/>
            <person name="Kale V."/>
            <person name="Holt S."/>
            <person name="Cochrane G."/>
            <person name="Meng A."/>
            <person name="Brown T."/>
            <person name="Cohen L."/>
        </authorList>
    </citation>
    <scope>NUCLEOTIDE SEQUENCE</scope>
    <source>
        <strain evidence="1">RCC927</strain>
    </source>
</reference>
<dbReference type="AlphaFoldDB" id="A0A7S3C5M8"/>
<name>A0A7S3C5M8_9VIRI</name>
<dbReference type="EMBL" id="HBHY01022742">
    <property type="protein sequence ID" value="CAE0154293.1"/>
    <property type="molecule type" value="Transcribed_RNA"/>
</dbReference>